<evidence type="ECO:0000313" key="5">
    <source>
        <dbReference type="Proteomes" id="UP000641137"/>
    </source>
</evidence>
<evidence type="ECO:0000256" key="1">
    <source>
        <dbReference type="ARBA" id="ARBA00023002"/>
    </source>
</evidence>
<dbReference type="EMBL" id="BMZO01000006">
    <property type="protein sequence ID" value="GHC72628.1"/>
    <property type="molecule type" value="Genomic_DNA"/>
</dbReference>
<dbReference type="PRINTS" id="PR00411">
    <property type="entry name" value="PNDRDTASEI"/>
</dbReference>
<dbReference type="RefSeq" id="WP_189489907.1">
    <property type="nucleotide sequence ID" value="NZ_BMZO01000006.1"/>
</dbReference>
<dbReference type="PANTHER" id="PTHR42949:SF3">
    <property type="entry name" value="ANAEROBIC GLYCEROL-3-PHOSPHATE DEHYDROGENASE SUBUNIT B"/>
    <property type="match status" value="1"/>
</dbReference>
<dbReference type="Pfam" id="PF04324">
    <property type="entry name" value="Fer2_BFD"/>
    <property type="match status" value="1"/>
</dbReference>
<feature type="domain" description="BFD-like [2Fe-2S]-binding" evidence="2">
    <location>
        <begin position="376"/>
        <end position="427"/>
    </location>
</feature>
<name>A0A8J3DQN5_9HYPH</name>
<proteinExistence type="predicted"/>
<reference evidence="4" key="2">
    <citation type="submission" date="2020-09" db="EMBL/GenBank/DDBJ databases">
        <authorList>
            <person name="Sun Q."/>
            <person name="Kim S."/>
        </authorList>
    </citation>
    <scope>NUCLEOTIDE SEQUENCE</scope>
    <source>
        <strain evidence="4">KCTC 42097</strain>
    </source>
</reference>
<dbReference type="Pfam" id="PF07992">
    <property type="entry name" value="Pyr_redox_2"/>
    <property type="match status" value="1"/>
</dbReference>
<dbReference type="Gene3D" id="3.50.50.60">
    <property type="entry name" value="FAD/NAD(P)-binding domain"/>
    <property type="match status" value="3"/>
</dbReference>
<feature type="domain" description="FAD/NAD(P)-binding" evidence="3">
    <location>
        <begin position="9"/>
        <end position="314"/>
    </location>
</feature>
<dbReference type="InterPro" id="IPR007419">
    <property type="entry name" value="BFD-like_2Fe2S-bd_dom"/>
</dbReference>
<dbReference type="InterPro" id="IPR036188">
    <property type="entry name" value="FAD/NAD-bd_sf"/>
</dbReference>
<dbReference type="InterPro" id="IPR017224">
    <property type="entry name" value="Opine_Oxase_asu/HCN_bsu"/>
</dbReference>
<dbReference type="PRINTS" id="PR00368">
    <property type="entry name" value="FADPNR"/>
</dbReference>
<accession>A0A8J3DQN5</accession>
<dbReference type="SUPFAM" id="SSF51905">
    <property type="entry name" value="FAD/NAD(P)-binding domain"/>
    <property type="match status" value="1"/>
</dbReference>
<dbReference type="InterPro" id="IPR041854">
    <property type="entry name" value="BFD-like_2Fe2S-bd_dom_sf"/>
</dbReference>
<keyword evidence="1" id="KW-0560">Oxidoreductase</keyword>
<comment type="caution">
    <text evidence="4">The sequence shown here is derived from an EMBL/GenBank/DDBJ whole genome shotgun (WGS) entry which is preliminary data.</text>
</comment>
<dbReference type="Gene3D" id="1.10.10.1100">
    <property type="entry name" value="BFD-like [2Fe-2S]-binding domain"/>
    <property type="match status" value="1"/>
</dbReference>
<sequence>MSESEHSPVIIGAGPAGLACAATLVEAGLRPIILDEAVRPGGQGTRRLASAVQPLARRLMGSKGVVETARREAAEDAILKACDWRPGNLIWGIFGDRLEILRDGRHEELKFSQLMISSGATDRIMALPGWTLPGVYSLGGAQVALKQHAALIGQSVVMAGSSPLLYLAAVQYARMGVRSLVVVDTVPRLNKMKAGIGMALTAPTTLLEGVSLLLELKRRGVRMVTGASPQRIVGHDRVEALEIQHADGCVERISCDAVAYGYGLRPETQLAELAGAQFRFDPTLRNWFPLIDEDGRAGPNLWLAGDCAQTGGRVAAAKSGRLAALSMLEARGNPALSAEMRALRRSVGRLRQFQLHMAKAFRWPHEMAGTLPDATIVCRCERVSAGEIRAAVGNIAGPVEVNRVKAITRCGMGRCQGRFCGQTLQELTATASGLPVADVGRMRAQAPVKPIPISASQSEVVHP</sequence>
<evidence type="ECO:0000259" key="2">
    <source>
        <dbReference type="Pfam" id="PF04324"/>
    </source>
</evidence>
<dbReference type="Proteomes" id="UP000641137">
    <property type="component" value="Unassembled WGS sequence"/>
</dbReference>
<dbReference type="AlphaFoldDB" id="A0A8J3DQN5"/>
<keyword evidence="5" id="KW-1185">Reference proteome</keyword>
<dbReference type="InterPro" id="IPR023753">
    <property type="entry name" value="FAD/NAD-binding_dom"/>
</dbReference>
<dbReference type="CDD" id="cd19946">
    <property type="entry name" value="GlpA-like_Fer2_BFD-like"/>
    <property type="match status" value="1"/>
</dbReference>
<dbReference type="GO" id="GO:0016491">
    <property type="term" value="F:oxidoreductase activity"/>
    <property type="evidence" value="ECO:0007669"/>
    <property type="project" value="UniProtKB-KW"/>
</dbReference>
<dbReference type="InterPro" id="IPR051691">
    <property type="entry name" value="Metab_Enz_Cyan_OpOx_G3PDH"/>
</dbReference>
<dbReference type="PIRSF" id="PIRSF037495">
    <property type="entry name" value="Opine_OX_OoxA/HcnB"/>
    <property type="match status" value="1"/>
</dbReference>
<gene>
    <name evidence="4" type="ORF">GCM10010136_20470</name>
</gene>
<dbReference type="PANTHER" id="PTHR42949">
    <property type="entry name" value="ANAEROBIC GLYCEROL-3-PHOSPHATE DEHYDROGENASE SUBUNIT B"/>
    <property type="match status" value="1"/>
</dbReference>
<evidence type="ECO:0000259" key="3">
    <source>
        <dbReference type="Pfam" id="PF07992"/>
    </source>
</evidence>
<reference evidence="4" key="1">
    <citation type="journal article" date="2014" name="Int. J. Syst. Evol. Microbiol.">
        <title>Complete genome sequence of Corynebacterium casei LMG S-19264T (=DSM 44701T), isolated from a smear-ripened cheese.</title>
        <authorList>
            <consortium name="US DOE Joint Genome Institute (JGI-PGF)"/>
            <person name="Walter F."/>
            <person name="Albersmeier A."/>
            <person name="Kalinowski J."/>
            <person name="Ruckert C."/>
        </authorList>
    </citation>
    <scope>NUCLEOTIDE SEQUENCE</scope>
    <source>
        <strain evidence="4">KCTC 42097</strain>
    </source>
</reference>
<protein>
    <submittedName>
        <fullName evidence="4">FAD/NAD(P)-binding oxidoreductase</fullName>
    </submittedName>
</protein>
<organism evidence="4 5">
    <name type="scientific">Limoniibacter endophyticus</name>
    <dbReference type="NCBI Taxonomy" id="1565040"/>
    <lineage>
        <taxon>Bacteria</taxon>
        <taxon>Pseudomonadati</taxon>
        <taxon>Pseudomonadota</taxon>
        <taxon>Alphaproteobacteria</taxon>
        <taxon>Hyphomicrobiales</taxon>
        <taxon>Bartonellaceae</taxon>
        <taxon>Limoniibacter</taxon>
    </lineage>
</organism>
<evidence type="ECO:0000313" key="4">
    <source>
        <dbReference type="EMBL" id="GHC72628.1"/>
    </source>
</evidence>